<keyword evidence="4" id="KW-1185">Reference proteome</keyword>
<evidence type="ECO:0000256" key="1">
    <source>
        <dbReference type="SAM" id="MobiDB-lite"/>
    </source>
</evidence>
<feature type="compositionally biased region" description="Polar residues" evidence="1">
    <location>
        <begin position="33"/>
        <end position="46"/>
    </location>
</feature>
<feature type="region of interest" description="Disordered" evidence="1">
    <location>
        <begin position="21"/>
        <end position="46"/>
    </location>
</feature>
<comment type="caution">
    <text evidence="3">The sequence shown here is derived from an EMBL/GenBank/DDBJ whole genome shotgun (WGS) entry which is preliminary data.</text>
</comment>
<dbReference type="AlphaFoldDB" id="A0A2U1NVF8"/>
<dbReference type="InterPro" id="IPR035927">
    <property type="entry name" value="DUSP-like_sf"/>
</dbReference>
<reference evidence="3 4" key="1">
    <citation type="journal article" date="2018" name="Mol. Plant">
        <title>The genome of Artemisia annua provides insight into the evolution of Asteraceae family and artemisinin biosynthesis.</title>
        <authorList>
            <person name="Shen Q."/>
            <person name="Zhang L."/>
            <person name="Liao Z."/>
            <person name="Wang S."/>
            <person name="Yan T."/>
            <person name="Shi P."/>
            <person name="Liu M."/>
            <person name="Fu X."/>
            <person name="Pan Q."/>
            <person name="Wang Y."/>
            <person name="Lv Z."/>
            <person name="Lu X."/>
            <person name="Zhang F."/>
            <person name="Jiang W."/>
            <person name="Ma Y."/>
            <person name="Chen M."/>
            <person name="Hao X."/>
            <person name="Li L."/>
            <person name="Tang Y."/>
            <person name="Lv G."/>
            <person name="Zhou Y."/>
            <person name="Sun X."/>
            <person name="Brodelius P.E."/>
            <person name="Rose J.K.C."/>
            <person name="Tang K."/>
        </authorList>
    </citation>
    <scope>NUCLEOTIDE SEQUENCE [LARGE SCALE GENOMIC DNA]</scope>
    <source>
        <strain evidence="4">cv. Huhao1</strain>
        <tissue evidence="3">Leaf</tissue>
    </source>
</reference>
<dbReference type="InterPro" id="IPR006615">
    <property type="entry name" value="Pept_C19_DUSP"/>
</dbReference>
<keyword evidence="3" id="KW-0378">Hydrolase</keyword>
<evidence type="ECO:0000313" key="4">
    <source>
        <dbReference type="Proteomes" id="UP000245207"/>
    </source>
</evidence>
<gene>
    <name evidence="3" type="ORF">CTI12_AA220680</name>
</gene>
<dbReference type="STRING" id="35608.A0A2U1NVF8"/>
<evidence type="ECO:0000313" key="3">
    <source>
        <dbReference type="EMBL" id="PWA77437.1"/>
    </source>
</evidence>
<dbReference type="Gene3D" id="3.30.2230.10">
    <property type="entry name" value="DUSP-like"/>
    <property type="match status" value="1"/>
</dbReference>
<dbReference type="SUPFAM" id="SSF143791">
    <property type="entry name" value="DUSP-like"/>
    <property type="match status" value="1"/>
</dbReference>
<organism evidence="3 4">
    <name type="scientific">Artemisia annua</name>
    <name type="common">Sweet wormwood</name>
    <dbReference type="NCBI Taxonomy" id="35608"/>
    <lineage>
        <taxon>Eukaryota</taxon>
        <taxon>Viridiplantae</taxon>
        <taxon>Streptophyta</taxon>
        <taxon>Embryophyta</taxon>
        <taxon>Tracheophyta</taxon>
        <taxon>Spermatophyta</taxon>
        <taxon>Magnoliopsida</taxon>
        <taxon>eudicotyledons</taxon>
        <taxon>Gunneridae</taxon>
        <taxon>Pentapetalae</taxon>
        <taxon>asterids</taxon>
        <taxon>campanulids</taxon>
        <taxon>Asterales</taxon>
        <taxon>Asteraceae</taxon>
        <taxon>Asteroideae</taxon>
        <taxon>Anthemideae</taxon>
        <taxon>Artemisiinae</taxon>
        <taxon>Artemisia</taxon>
    </lineage>
</organism>
<sequence length="143" mass="16170">MAVDRWWNKWNDYVDINKTVSTNEGSSSEHQDSVSASTPKRPSSIDNSVLINEAASNSTIGIELHDTLQEHTDYILVPEETWNQFCAWYGGGPKLARKVISSGEAQTDLSVEVYPLRLRLHLMPKDDQCAIRISKKVCVSREY</sequence>
<dbReference type="Pfam" id="PF06337">
    <property type="entry name" value="DUSP"/>
    <property type="match status" value="1"/>
</dbReference>
<evidence type="ECO:0000259" key="2">
    <source>
        <dbReference type="PROSITE" id="PS51283"/>
    </source>
</evidence>
<dbReference type="GO" id="GO:0004843">
    <property type="term" value="F:cysteine-type deubiquitinase activity"/>
    <property type="evidence" value="ECO:0007669"/>
    <property type="project" value="InterPro"/>
</dbReference>
<accession>A0A2U1NVF8</accession>
<dbReference type="PROSITE" id="PS51283">
    <property type="entry name" value="DUSP"/>
    <property type="match status" value="1"/>
</dbReference>
<dbReference type="Proteomes" id="UP000245207">
    <property type="component" value="Unassembled WGS sequence"/>
</dbReference>
<dbReference type="OrthoDB" id="1743762at2759"/>
<dbReference type="EMBL" id="PKPP01002127">
    <property type="protein sequence ID" value="PWA77437.1"/>
    <property type="molecule type" value="Genomic_DNA"/>
</dbReference>
<name>A0A2U1NVF8_ARTAN</name>
<proteinExistence type="predicted"/>
<feature type="domain" description="DUSP" evidence="2">
    <location>
        <begin position="1"/>
        <end position="100"/>
    </location>
</feature>
<protein>
    <submittedName>
        <fullName evidence="3">Peptidase C19, ubiquitin carboxyl-terminal hydrolase 2</fullName>
    </submittedName>
</protein>
<dbReference type="SMART" id="SM00695">
    <property type="entry name" value="DUSP"/>
    <property type="match status" value="1"/>
</dbReference>